<evidence type="ECO:0000256" key="1">
    <source>
        <dbReference type="SAM" id="MobiDB-lite"/>
    </source>
</evidence>
<dbReference type="InterPro" id="IPR011010">
    <property type="entry name" value="DNA_brk_join_enz"/>
</dbReference>
<dbReference type="RefSeq" id="WP_090597567.1">
    <property type="nucleotide sequence ID" value="NZ_FNCS01000011.1"/>
</dbReference>
<proteinExistence type="predicted"/>
<evidence type="ECO:0000313" key="3">
    <source>
        <dbReference type="Proteomes" id="UP000199495"/>
    </source>
</evidence>
<feature type="compositionally biased region" description="Basic and acidic residues" evidence="1">
    <location>
        <begin position="375"/>
        <end position="388"/>
    </location>
</feature>
<organism evidence="2 3">
    <name type="scientific">Pelagibacterium luteolum</name>
    <dbReference type="NCBI Taxonomy" id="440168"/>
    <lineage>
        <taxon>Bacteria</taxon>
        <taxon>Pseudomonadati</taxon>
        <taxon>Pseudomonadota</taxon>
        <taxon>Alphaproteobacteria</taxon>
        <taxon>Hyphomicrobiales</taxon>
        <taxon>Devosiaceae</taxon>
        <taxon>Pelagibacterium</taxon>
    </lineage>
</organism>
<dbReference type="SUPFAM" id="SSF56349">
    <property type="entry name" value="DNA breaking-rejoining enzymes"/>
    <property type="match status" value="1"/>
</dbReference>
<accession>A0A1G7XWY7</accession>
<sequence length="388" mass="43110">MRKPSTTLFYAQTARQLSRHAFAAGVASYESALDAFCRHQLRQDHILCPGTVLVYRQAIKRVCKTFAKKGVDVDRVAVAQERMLTWLNERSGTPDEDRTSRLKITMPRYSDIRKTRDRLAARVLKRARSAQANAKLVTRPKDRREIVLLLYLLCAPRLGIRPIELIGMRRQGHVCIVQTAKLTGNPERSIPLLGWGPEDLVALDLLICLTSNAIDTGDFVAWRNALASMLARASLAACKKRISLYFGRHVAVARWRELGLSMEQIRLLAGHLGLKSQMGYGQGAGGIIVHWVTEDERRAAAVFIAEHWQPAPDKSGTPDVGDAVSATAAEAERFFGEAATRKPVAEPSGAELWEKFEKERDAHGGVPARFQKQSPARERPDKGFKGGV</sequence>
<protein>
    <recommendedName>
        <fullName evidence="4">Tyr recombinase domain-containing protein</fullName>
    </recommendedName>
</protein>
<evidence type="ECO:0000313" key="2">
    <source>
        <dbReference type="EMBL" id="SDG88536.1"/>
    </source>
</evidence>
<gene>
    <name evidence="2" type="ORF">SAMN04487974_11145</name>
</gene>
<reference evidence="2 3" key="1">
    <citation type="submission" date="2016-10" db="EMBL/GenBank/DDBJ databases">
        <authorList>
            <person name="de Groot N.N."/>
        </authorList>
    </citation>
    <scope>NUCLEOTIDE SEQUENCE [LARGE SCALE GENOMIC DNA]</scope>
    <source>
        <strain evidence="2 3">CGMCC 1.10267</strain>
    </source>
</reference>
<evidence type="ECO:0008006" key="4">
    <source>
        <dbReference type="Google" id="ProtNLM"/>
    </source>
</evidence>
<keyword evidence="3" id="KW-1185">Reference proteome</keyword>
<dbReference type="OrthoDB" id="8272756at2"/>
<feature type="region of interest" description="Disordered" evidence="1">
    <location>
        <begin position="358"/>
        <end position="388"/>
    </location>
</feature>
<dbReference type="EMBL" id="FNCS01000011">
    <property type="protein sequence ID" value="SDG88536.1"/>
    <property type="molecule type" value="Genomic_DNA"/>
</dbReference>
<dbReference type="Proteomes" id="UP000199495">
    <property type="component" value="Unassembled WGS sequence"/>
</dbReference>
<dbReference type="AlphaFoldDB" id="A0A1G7XWY7"/>
<dbReference type="GO" id="GO:0003677">
    <property type="term" value="F:DNA binding"/>
    <property type="evidence" value="ECO:0007669"/>
    <property type="project" value="InterPro"/>
</dbReference>
<name>A0A1G7XWY7_9HYPH</name>